<feature type="transmembrane region" description="Helical" evidence="1">
    <location>
        <begin position="153"/>
        <end position="178"/>
    </location>
</feature>
<feature type="transmembrane region" description="Helical" evidence="1">
    <location>
        <begin position="7"/>
        <end position="26"/>
    </location>
</feature>
<keyword evidence="1" id="KW-0472">Membrane</keyword>
<feature type="transmembrane region" description="Helical" evidence="1">
    <location>
        <begin position="81"/>
        <end position="99"/>
    </location>
</feature>
<dbReference type="EMBL" id="JADOUF010000001">
    <property type="protein sequence ID" value="MBG6135248.1"/>
    <property type="molecule type" value="Genomic_DNA"/>
</dbReference>
<feature type="transmembrane region" description="Helical" evidence="1">
    <location>
        <begin position="285"/>
        <end position="302"/>
    </location>
</feature>
<keyword evidence="3" id="KW-1185">Reference proteome</keyword>
<dbReference type="Proteomes" id="UP000622552">
    <property type="component" value="Unassembled WGS sequence"/>
</dbReference>
<feature type="transmembrane region" description="Helical" evidence="1">
    <location>
        <begin position="57"/>
        <end position="74"/>
    </location>
</feature>
<evidence type="ECO:0000313" key="2">
    <source>
        <dbReference type="EMBL" id="MBG6135248.1"/>
    </source>
</evidence>
<organism evidence="2 3">
    <name type="scientific">Longispora fulva</name>
    <dbReference type="NCBI Taxonomy" id="619741"/>
    <lineage>
        <taxon>Bacteria</taxon>
        <taxon>Bacillati</taxon>
        <taxon>Actinomycetota</taxon>
        <taxon>Actinomycetes</taxon>
        <taxon>Micromonosporales</taxon>
        <taxon>Micromonosporaceae</taxon>
        <taxon>Longispora</taxon>
    </lineage>
</organism>
<feature type="transmembrane region" description="Helical" evidence="1">
    <location>
        <begin position="237"/>
        <end position="253"/>
    </location>
</feature>
<keyword evidence="1" id="KW-0812">Transmembrane</keyword>
<proteinExistence type="predicted"/>
<protein>
    <submittedName>
        <fullName evidence="2">Uncharacterized protein</fullName>
    </submittedName>
</protein>
<feature type="transmembrane region" description="Helical" evidence="1">
    <location>
        <begin position="331"/>
        <end position="352"/>
    </location>
</feature>
<keyword evidence="1" id="KW-1133">Transmembrane helix</keyword>
<dbReference type="RefSeq" id="WP_197002385.1">
    <property type="nucleotide sequence ID" value="NZ_BONS01000003.1"/>
</dbReference>
<evidence type="ECO:0000256" key="1">
    <source>
        <dbReference type="SAM" id="Phobius"/>
    </source>
</evidence>
<sequence>MRTPLRLLILAAVLLVAGWLLVPWEWSLIDDGQALGHVQSIGVRQTAELYRFTDGSWGLFRPMFWLYMGTFYLLPVKIAFTARMLMLATAVAIPAWLVWRRTGSRPLAAGAAVLLAGNPSLLRNLAYPSLQEGPGVALVALGLLPYRRPWPRILFWLAAAWFKSPFSWLLVCYGVLLLVRPGERRLSDRLHGLVALAAGAGTLVTAYTYSQAGDYTAALDFGSAKLFASALDAARQIGPPLLVVALGAFAFGLRYAGRDGVAWAVAGGGALYLANLLPWKTDEHYAGPYVYLLMVGVVLSVTPTRSPFGATGATVGTAGPRVSAAGAARRFAVVAAALTGLLLAGVGGRYVYRNVANTAELEACVLRLPGTPLVGYNRQEGAPRLTELAVLRRPGWAGQVVWIPNGAPAGVDYYIHQDQYGPGTPALMTGPVVCETPLATVYRSR</sequence>
<comment type="caution">
    <text evidence="2">The sequence shown here is derived from an EMBL/GenBank/DDBJ whole genome shotgun (WGS) entry which is preliminary data.</text>
</comment>
<gene>
    <name evidence="2" type="ORF">IW245_001442</name>
</gene>
<feature type="transmembrane region" description="Helical" evidence="1">
    <location>
        <begin position="260"/>
        <end position="279"/>
    </location>
</feature>
<evidence type="ECO:0000313" key="3">
    <source>
        <dbReference type="Proteomes" id="UP000622552"/>
    </source>
</evidence>
<accession>A0A8J7GFX0</accession>
<feature type="transmembrane region" description="Helical" evidence="1">
    <location>
        <begin position="190"/>
        <end position="209"/>
    </location>
</feature>
<dbReference type="AlphaFoldDB" id="A0A8J7GFX0"/>
<name>A0A8J7GFX0_9ACTN</name>
<reference evidence="2" key="1">
    <citation type="submission" date="2020-11" db="EMBL/GenBank/DDBJ databases">
        <title>Sequencing the genomes of 1000 actinobacteria strains.</title>
        <authorList>
            <person name="Klenk H.-P."/>
        </authorList>
    </citation>
    <scope>NUCLEOTIDE SEQUENCE</scope>
    <source>
        <strain evidence="2">DSM 45356</strain>
    </source>
</reference>